<feature type="transmembrane region" description="Helical" evidence="2">
    <location>
        <begin position="316"/>
        <end position="338"/>
    </location>
</feature>
<evidence type="ECO:0008006" key="5">
    <source>
        <dbReference type="Google" id="ProtNLM"/>
    </source>
</evidence>
<protein>
    <recommendedName>
        <fullName evidence="5">Integral membrane protein</fullName>
    </recommendedName>
</protein>
<feature type="transmembrane region" description="Helical" evidence="2">
    <location>
        <begin position="157"/>
        <end position="179"/>
    </location>
</feature>
<dbReference type="GeneID" id="62203593"/>
<feature type="non-terminal residue" evidence="3">
    <location>
        <position position="1"/>
    </location>
</feature>
<feature type="region of interest" description="Disordered" evidence="1">
    <location>
        <begin position="426"/>
        <end position="455"/>
    </location>
</feature>
<feature type="transmembrane region" description="Helical" evidence="2">
    <location>
        <begin position="350"/>
        <end position="368"/>
    </location>
</feature>
<organism evidence="3 4">
    <name type="scientific">Alternaria burnsii</name>
    <dbReference type="NCBI Taxonomy" id="1187904"/>
    <lineage>
        <taxon>Eukaryota</taxon>
        <taxon>Fungi</taxon>
        <taxon>Dikarya</taxon>
        <taxon>Ascomycota</taxon>
        <taxon>Pezizomycotina</taxon>
        <taxon>Dothideomycetes</taxon>
        <taxon>Pleosporomycetidae</taxon>
        <taxon>Pleosporales</taxon>
        <taxon>Pleosporineae</taxon>
        <taxon>Pleosporaceae</taxon>
        <taxon>Alternaria</taxon>
        <taxon>Alternaria sect. Alternaria</taxon>
    </lineage>
</organism>
<dbReference type="Proteomes" id="UP000596902">
    <property type="component" value="Unassembled WGS sequence"/>
</dbReference>
<dbReference type="AlphaFoldDB" id="A0A8H7B6B1"/>
<keyword evidence="2" id="KW-0472">Membrane</keyword>
<gene>
    <name evidence="3" type="ORF">GT037_005368</name>
</gene>
<accession>A0A8H7B6B1</accession>
<feature type="transmembrane region" description="Helical" evidence="2">
    <location>
        <begin position="278"/>
        <end position="296"/>
    </location>
</feature>
<evidence type="ECO:0000256" key="1">
    <source>
        <dbReference type="SAM" id="MobiDB-lite"/>
    </source>
</evidence>
<comment type="caution">
    <text evidence="3">The sequence shown here is derived from an EMBL/GenBank/DDBJ whole genome shotgun (WGS) entry which is preliminary data.</text>
</comment>
<evidence type="ECO:0000313" key="4">
    <source>
        <dbReference type="Proteomes" id="UP000596902"/>
    </source>
</evidence>
<evidence type="ECO:0000256" key="2">
    <source>
        <dbReference type="SAM" id="Phobius"/>
    </source>
</evidence>
<dbReference type="RefSeq" id="XP_038787365.1">
    <property type="nucleotide sequence ID" value="XM_038930415.1"/>
</dbReference>
<dbReference type="PANTHER" id="PTHR34213">
    <property type="entry name" value="NUCLEAR TRANSPORT FACTOR 2 (NTF2) FAMILY PROTEIN"/>
    <property type="match status" value="1"/>
</dbReference>
<sequence>SSLAQPNCSSFTHQRTQYMSAPSDYKLSSQDSLPQLDYIEGSSNQVLSFQNANSRRFTVNDEQGHASGTEWEWWSRENRKGRHILLLTHAQAPSRTAHTTRLLRAFARMLTVVAWWDVSWWIGIVFSIGSMCSITAGLLQWLPIAYPDASFGADPSIISGVVSFIRGMLFLLGGMLLVVEAVNANQSDCFGWALKGALNSDGENVDRASADEEKGTNSSDFQPDLRNCTHIHNPDRMKHRIMHTKTFRVEARPKSGPEQTWKWWPTWQDIRIHYRREIGFNANFILFVGTAIYWVTNLLALPGIYDTLPQGALYGLYYPSFLLGAICFFIASMLYIFEVQRQWWKPTPRMIGWWVGMTNLVGSVGWVWSACLGYCSSTWCEYQSALALVWAPTVYLMGNKMTLPVAGKSGKDTLASRLEDEFEKRPDPVALTHNANESQNSSSGVDYEPHPENSIKLDPEREKIVQSICNLYSGSASEDDMMVYGKEAVYDDPWSYCDTRYKIAGQWYGIPKLMKNSRTIKTEVLSSKPDEIIFKLQQEYTPKPMPISKKVNSLITLTLDQDGKVRYHKDMWNEKDYSHEGLGKVMKELNGDHLTKITKPPAEL</sequence>
<feature type="transmembrane region" description="Helical" evidence="2">
    <location>
        <begin position="118"/>
        <end position="142"/>
    </location>
</feature>
<evidence type="ECO:0000313" key="3">
    <source>
        <dbReference type="EMBL" id="KAF7677156.1"/>
    </source>
</evidence>
<keyword evidence="4" id="KW-1185">Reference proteome</keyword>
<reference evidence="3" key="2">
    <citation type="submission" date="2020-08" db="EMBL/GenBank/DDBJ databases">
        <title>Draft Genome Sequence of Cumin Blight Pathogen Alternaria burnsii.</title>
        <authorList>
            <person name="Feng Z."/>
        </authorList>
    </citation>
    <scope>NUCLEOTIDE SEQUENCE</scope>
    <source>
        <strain evidence="3">CBS107.38</strain>
    </source>
</reference>
<dbReference type="PANTHER" id="PTHR34213:SF2">
    <property type="entry name" value="NUCLEAR TRANSPORT FACTOR 2 (NTF2) FAMILY PROTEIN"/>
    <property type="match status" value="1"/>
</dbReference>
<dbReference type="EMBL" id="JAAABM010000006">
    <property type="protein sequence ID" value="KAF7677156.1"/>
    <property type="molecule type" value="Genomic_DNA"/>
</dbReference>
<proteinExistence type="predicted"/>
<keyword evidence="2" id="KW-1133">Transmembrane helix</keyword>
<keyword evidence="2" id="KW-0812">Transmembrane</keyword>
<name>A0A8H7B6B1_9PLEO</name>
<feature type="compositionally biased region" description="Polar residues" evidence="1">
    <location>
        <begin position="433"/>
        <end position="444"/>
    </location>
</feature>
<reference evidence="3" key="1">
    <citation type="submission" date="2020-01" db="EMBL/GenBank/DDBJ databases">
        <authorList>
            <person name="Feng Z.H.Z."/>
        </authorList>
    </citation>
    <scope>NUCLEOTIDE SEQUENCE</scope>
    <source>
        <strain evidence="3">CBS107.38</strain>
    </source>
</reference>